<keyword evidence="2" id="KW-1185">Reference proteome</keyword>
<name>A0A840UWG0_9BACT</name>
<protein>
    <submittedName>
        <fullName evidence="1">Uncharacterized protein</fullName>
    </submittedName>
</protein>
<dbReference type="Proteomes" id="UP000557717">
    <property type="component" value="Unassembled WGS sequence"/>
</dbReference>
<sequence>MPNFNGIEAPPSRFRFHALDLSGWVFQELLTGVSFSSVATRKK</sequence>
<accession>A0A840UWG0</accession>
<dbReference type="AlphaFoldDB" id="A0A840UWG0"/>
<evidence type="ECO:0000313" key="2">
    <source>
        <dbReference type="Proteomes" id="UP000557717"/>
    </source>
</evidence>
<dbReference type="EMBL" id="JACHFD010000001">
    <property type="protein sequence ID" value="MBB5350122.1"/>
    <property type="molecule type" value="Genomic_DNA"/>
</dbReference>
<organism evidence="1 2">
    <name type="scientific">Haloferula luteola</name>
    <dbReference type="NCBI Taxonomy" id="595692"/>
    <lineage>
        <taxon>Bacteria</taxon>
        <taxon>Pseudomonadati</taxon>
        <taxon>Verrucomicrobiota</taxon>
        <taxon>Verrucomicrobiia</taxon>
        <taxon>Verrucomicrobiales</taxon>
        <taxon>Verrucomicrobiaceae</taxon>
        <taxon>Haloferula</taxon>
    </lineage>
</organism>
<proteinExistence type="predicted"/>
<comment type="caution">
    <text evidence="1">The sequence shown here is derived from an EMBL/GenBank/DDBJ whole genome shotgun (WGS) entry which is preliminary data.</text>
</comment>
<gene>
    <name evidence="1" type="ORF">HNR46_000343</name>
</gene>
<reference evidence="1 2" key="1">
    <citation type="submission" date="2020-08" db="EMBL/GenBank/DDBJ databases">
        <title>Genomic Encyclopedia of Type Strains, Phase IV (KMG-IV): sequencing the most valuable type-strain genomes for metagenomic binning, comparative biology and taxonomic classification.</title>
        <authorList>
            <person name="Goeker M."/>
        </authorList>
    </citation>
    <scope>NUCLEOTIDE SEQUENCE [LARGE SCALE GENOMIC DNA]</scope>
    <source>
        <strain evidence="1 2">YC6886</strain>
    </source>
</reference>
<evidence type="ECO:0000313" key="1">
    <source>
        <dbReference type="EMBL" id="MBB5350122.1"/>
    </source>
</evidence>